<organism evidence="1">
    <name type="scientific">Spodoptera frugiperda</name>
    <name type="common">Fall armyworm</name>
    <dbReference type="NCBI Taxonomy" id="7108"/>
    <lineage>
        <taxon>Eukaryota</taxon>
        <taxon>Metazoa</taxon>
        <taxon>Ecdysozoa</taxon>
        <taxon>Arthropoda</taxon>
        <taxon>Hexapoda</taxon>
        <taxon>Insecta</taxon>
        <taxon>Pterygota</taxon>
        <taxon>Neoptera</taxon>
        <taxon>Endopterygota</taxon>
        <taxon>Lepidoptera</taxon>
        <taxon>Glossata</taxon>
        <taxon>Ditrysia</taxon>
        <taxon>Noctuoidea</taxon>
        <taxon>Noctuidae</taxon>
        <taxon>Amphipyrinae</taxon>
        <taxon>Spodoptera</taxon>
    </lineage>
</organism>
<dbReference type="AlphaFoldDB" id="A0A2H1VHE5"/>
<evidence type="ECO:0000313" key="1">
    <source>
        <dbReference type="EMBL" id="SOQ40269.1"/>
    </source>
</evidence>
<name>A0A2H1VHE5_SPOFR</name>
<sequence length="307" mass="34553">MNVVEIHYGAFYNQLTTKISPEKKRIIYHTLAASFLVAYLQSCNVLYLLIECVSLGGALFDKLSCANDRCQTAIDCVYLLAVSGFTQVPASFNVVCHTLACMGRLDRSDTTASQKTSITTSRERNLCLLTHKKKKLEPTSSESMVQATVWLGLQRQKPPHNTCRFEEYCLLHQVLDPRVQRQPPKMHVLHLLSARHDLFARCQLRNGQFLYIPGRYPGTGRNRHKPVPREENHPMTSPALDEARQSFRLLLTKYHPAPTPAFRAEAPGKARGSVRRLLTKKHPVPSPAFRVGAPVTKLGGVQLRVTE</sequence>
<reference evidence="1" key="1">
    <citation type="submission" date="2016-07" db="EMBL/GenBank/DDBJ databases">
        <authorList>
            <person name="Bretaudeau A."/>
        </authorList>
    </citation>
    <scope>NUCLEOTIDE SEQUENCE</scope>
    <source>
        <strain evidence="1">Rice</strain>
        <tissue evidence="1">Whole body</tissue>
    </source>
</reference>
<proteinExistence type="predicted"/>
<accession>A0A2H1VHE5</accession>
<dbReference type="EMBL" id="ODYU01002580">
    <property type="protein sequence ID" value="SOQ40269.1"/>
    <property type="molecule type" value="Genomic_DNA"/>
</dbReference>
<protein>
    <submittedName>
        <fullName evidence="1">SFRICE_005899</fullName>
    </submittedName>
</protein>
<gene>
    <name evidence="1" type="ORF">SFRICE_005899</name>
</gene>